<dbReference type="InterPro" id="IPR029479">
    <property type="entry name" value="Nitroreductase"/>
</dbReference>
<evidence type="ECO:0000256" key="4">
    <source>
        <dbReference type="SAM" id="Phobius"/>
    </source>
</evidence>
<evidence type="ECO:0000313" key="6">
    <source>
        <dbReference type="EMBL" id="MPM69533.1"/>
    </source>
</evidence>
<keyword evidence="6" id="KW-0436">Ligase</keyword>
<dbReference type="SUPFAM" id="SSF55469">
    <property type="entry name" value="FMN-dependent nitroreductase-like"/>
    <property type="match status" value="1"/>
</dbReference>
<feature type="transmembrane region" description="Helical" evidence="4">
    <location>
        <begin position="40"/>
        <end position="63"/>
    </location>
</feature>
<dbReference type="PANTHER" id="PTHR23026:SF90">
    <property type="entry name" value="IODOTYROSINE DEIODINASE 1"/>
    <property type="match status" value="1"/>
</dbReference>
<reference evidence="6" key="1">
    <citation type="submission" date="2019-08" db="EMBL/GenBank/DDBJ databases">
        <authorList>
            <person name="Kucharzyk K."/>
            <person name="Murdoch R.W."/>
            <person name="Higgins S."/>
            <person name="Loffler F."/>
        </authorList>
    </citation>
    <scope>NUCLEOTIDE SEQUENCE</scope>
</reference>
<dbReference type="InterPro" id="IPR000415">
    <property type="entry name" value="Nitroreductase-like"/>
</dbReference>
<protein>
    <submittedName>
        <fullName evidence="6">Coenzyme F420:L-glutamate ligase</fullName>
        <ecNumber evidence="6">6.3.2.34</ecNumber>
    </submittedName>
</protein>
<evidence type="ECO:0000256" key="3">
    <source>
        <dbReference type="ARBA" id="ARBA00023002"/>
    </source>
</evidence>
<organism evidence="6">
    <name type="scientific">bioreactor metagenome</name>
    <dbReference type="NCBI Taxonomy" id="1076179"/>
    <lineage>
        <taxon>unclassified sequences</taxon>
        <taxon>metagenomes</taxon>
        <taxon>ecological metagenomes</taxon>
    </lineage>
</organism>
<evidence type="ECO:0000256" key="1">
    <source>
        <dbReference type="ARBA" id="ARBA00022630"/>
    </source>
</evidence>
<feature type="domain" description="Nitroreductase" evidence="5">
    <location>
        <begin position="17"/>
        <end position="86"/>
    </location>
</feature>
<dbReference type="AlphaFoldDB" id="A0A645C2F6"/>
<evidence type="ECO:0000259" key="5">
    <source>
        <dbReference type="Pfam" id="PF00881"/>
    </source>
</evidence>
<dbReference type="GO" id="GO:0016491">
    <property type="term" value="F:oxidoreductase activity"/>
    <property type="evidence" value="ECO:0007669"/>
    <property type="project" value="UniProtKB-KW"/>
</dbReference>
<accession>A0A645C2F6</accession>
<comment type="caution">
    <text evidence="6">The sequence shown here is derived from an EMBL/GenBank/DDBJ whole genome shotgun (WGS) entry which is preliminary data.</text>
</comment>
<evidence type="ECO:0000256" key="2">
    <source>
        <dbReference type="ARBA" id="ARBA00022643"/>
    </source>
</evidence>
<dbReference type="EMBL" id="VSSQ01022930">
    <property type="protein sequence ID" value="MPM69533.1"/>
    <property type="molecule type" value="Genomic_DNA"/>
</dbReference>
<dbReference type="EC" id="6.3.2.34" evidence="6"/>
<sequence length="133" mass="15216">MFAKMKYTAMICVCGSPRMQKNKAGDRFWVQDCSAATENILLAATALGLGSVWIGVYPIVLYVRQVRSILNIPDDVTPLGLIGLGYPAEPKEARTQYEEKRVHWQKYAPESEKRLHLFKQRKNEEVLENTKEE</sequence>
<keyword evidence="4" id="KW-0812">Transmembrane</keyword>
<name>A0A645C2F6_9ZZZZ</name>
<dbReference type="Gene3D" id="3.40.109.10">
    <property type="entry name" value="NADH Oxidase"/>
    <property type="match status" value="1"/>
</dbReference>
<proteinExistence type="predicted"/>
<dbReference type="InterPro" id="IPR050627">
    <property type="entry name" value="Nitroreductase/BluB"/>
</dbReference>
<keyword evidence="1" id="KW-0285">Flavoprotein</keyword>
<keyword evidence="3" id="KW-0560">Oxidoreductase</keyword>
<dbReference type="GO" id="GO:0052619">
    <property type="term" value="F:coenzyme F420-1:gamma-L-glutamate ligase activity"/>
    <property type="evidence" value="ECO:0007669"/>
    <property type="project" value="UniProtKB-EC"/>
</dbReference>
<dbReference type="Pfam" id="PF00881">
    <property type="entry name" value="Nitroreductase"/>
    <property type="match status" value="1"/>
</dbReference>
<keyword evidence="4" id="KW-1133">Transmembrane helix</keyword>
<gene>
    <name evidence="6" type="primary">fbiB_24</name>
    <name evidence="6" type="ORF">SDC9_116478</name>
</gene>
<keyword evidence="4" id="KW-0472">Membrane</keyword>
<keyword evidence="2" id="KW-0288">FMN</keyword>
<dbReference type="PANTHER" id="PTHR23026">
    <property type="entry name" value="NADPH NITROREDUCTASE"/>
    <property type="match status" value="1"/>
</dbReference>